<proteinExistence type="predicted"/>
<accession>A0A0G0LP60</accession>
<dbReference type="AlphaFoldDB" id="A0A0G0LP60"/>
<evidence type="ECO:0000313" key="1">
    <source>
        <dbReference type="EMBL" id="KKQ89755.1"/>
    </source>
</evidence>
<reference evidence="1 2" key="1">
    <citation type="journal article" date="2015" name="Nature">
        <title>rRNA introns, odd ribosomes, and small enigmatic genomes across a large radiation of phyla.</title>
        <authorList>
            <person name="Brown C.T."/>
            <person name="Hug L.A."/>
            <person name="Thomas B.C."/>
            <person name="Sharon I."/>
            <person name="Castelle C.J."/>
            <person name="Singh A."/>
            <person name="Wilkins M.J."/>
            <person name="Williams K.H."/>
            <person name="Banfield J.F."/>
        </authorList>
    </citation>
    <scope>NUCLEOTIDE SEQUENCE [LARGE SCALE GENOMIC DNA]</scope>
</reference>
<sequence>MVVDTPLLAVKEIWGGKGVVVGIEEGVEM</sequence>
<organism evidence="1 2">
    <name type="scientific">Candidatus Shapirobacteria bacterium GW2011_GWE1_38_92</name>
    <dbReference type="NCBI Taxonomy" id="1618489"/>
    <lineage>
        <taxon>Bacteria</taxon>
        <taxon>Candidatus Shapironibacteriota</taxon>
    </lineage>
</organism>
<dbReference type="EMBL" id="LBVR01000053">
    <property type="protein sequence ID" value="KKQ89755.1"/>
    <property type="molecule type" value="Genomic_DNA"/>
</dbReference>
<evidence type="ECO:0000313" key="2">
    <source>
        <dbReference type="Proteomes" id="UP000033841"/>
    </source>
</evidence>
<name>A0A0G0LP60_9BACT</name>
<dbReference type="Proteomes" id="UP000033841">
    <property type="component" value="Unassembled WGS sequence"/>
</dbReference>
<comment type="caution">
    <text evidence="1">The sequence shown here is derived from an EMBL/GenBank/DDBJ whole genome shotgun (WGS) entry which is preliminary data.</text>
</comment>
<gene>
    <name evidence="1" type="ORF">UT14_C0053G0018</name>
</gene>
<protein>
    <submittedName>
        <fullName evidence="1">Uncharacterized protein</fullName>
    </submittedName>
</protein>